<feature type="signal peptide" evidence="1">
    <location>
        <begin position="1"/>
        <end position="26"/>
    </location>
</feature>
<dbReference type="InterPro" id="IPR028994">
    <property type="entry name" value="Integrin_alpha_N"/>
</dbReference>
<name>A0ABV1DYF1_9FIRM</name>
<keyword evidence="5" id="KW-1185">Reference proteome</keyword>
<proteinExistence type="predicted"/>
<evidence type="ECO:0000313" key="5">
    <source>
        <dbReference type="Proteomes" id="UP001489509"/>
    </source>
</evidence>
<gene>
    <name evidence="4" type="ORF">WMO26_04555</name>
</gene>
<organism evidence="4 5">
    <name type="scientific">Solibaculum intestinale</name>
    <dbReference type="NCBI Taxonomy" id="3133165"/>
    <lineage>
        <taxon>Bacteria</taxon>
        <taxon>Bacillati</taxon>
        <taxon>Bacillota</taxon>
        <taxon>Clostridia</taxon>
        <taxon>Eubacteriales</taxon>
        <taxon>Oscillospiraceae</taxon>
        <taxon>Solibaculum</taxon>
    </lineage>
</organism>
<evidence type="ECO:0000313" key="4">
    <source>
        <dbReference type="EMBL" id="MEQ2440091.1"/>
    </source>
</evidence>
<dbReference type="PANTHER" id="PTHR43118:SF1">
    <property type="entry name" value="RHAMNOGALACTURONAN LYASE (EUROFUNG)"/>
    <property type="match status" value="1"/>
</dbReference>
<keyword evidence="1" id="KW-0732">Signal</keyword>
<dbReference type="EMBL" id="JBBMFD010000005">
    <property type="protein sequence ID" value="MEQ2440091.1"/>
    <property type="molecule type" value="Genomic_DNA"/>
</dbReference>
<feature type="chain" id="PRO_5046160571" evidence="1">
    <location>
        <begin position="27"/>
        <end position="1270"/>
    </location>
</feature>
<dbReference type="InterPro" id="IPR049366">
    <property type="entry name" value="RGL11_C"/>
</dbReference>
<evidence type="ECO:0000259" key="3">
    <source>
        <dbReference type="Pfam" id="PF21348"/>
    </source>
</evidence>
<dbReference type="Proteomes" id="UP001489509">
    <property type="component" value="Unassembled WGS sequence"/>
</dbReference>
<dbReference type="SUPFAM" id="SSF69318">
    <property type="entry name" value="Integrin alpha N-terminal domain"/>
    <property type="match status" value="1"/>
</dbReference>
<dbReference type="PANTHER" id="PTHR43118">
    <property type="entry name" value="RHAMNOGALACTURONAN LYASE (EUROFUNG)"/>
    <property type="match status" value="1"/>
</dbReference>
<feature type="domain" description="Rhamnogalacturonan I lyase beta-sheet" evidence="2">
    <location>
        <begin position="431"/>
        <end position="508"/>
    </location>
</feature>
<dbReference type="InterPro" id="IPR041624">
    <property type="entry name" value="RGI_lyase"/>
</dbReference>
<dbReference type="GO" id="GO:0016829">
    <property type="term" value="F:lyase activity"/>
    <property type="evidence" value="ECO:0007669"/>
    <property type="project" value="UniProtKB-KW"/>
</dbReference>
<sequence>MRAKKVLALLLSALLIFGVMPMTVFAAQQDYFPLENFEGDNVGDWGFKTDSKVADAGYSFSTAEENSNHYLKANLGSSGGNRGNLKTFEPKEGTKAVINFDYLPGTVPNEHNVAELRFYSTAGQTFTFNTSKDGKLAFYAGDAPALFTGNIVSRGLATDTGFKAGTWVRISLTLDYTAHTATLSIKARDSQDAPTVFSNIPIREDAVDLTEMWIFAARGRNADDTKNGGNVSNTMGFDNFEITSEAYADNAILSITNPDDVTIGYGEEFPKPATVKATLGNYSTVDIPVGEWTCTPAFNPDANGVYTMTAPLIVGEYDNIRDLQATFTVTYKRYPDIASVSNPKNIGVDFGEPMPTLPTETKVFLEDGTTAIAQLGEWTSDRPFNPEAEGTYFYTAPVLPKDGAFGNGNNLTAKIAVIYTKPSSNYNGYERSMEWLDRGVVALNNGSGMFISWRLLASEYGSNIAFNVYRNDVKINAQPITNVTNYTDDAGKPGDVYVIESILNGKSSMSEPFTALEHNYMNIPVQKPEPKATIKGDLAEYTLNDASVGDVDGDGEYEIVVKWYPANAIDSSGRTPTSPTLFDCYKLDGTILWRINMGTNTMSGAHTNQFLLFDFEQNGKADFIIRTANGATVYAPNAEGIMDETVVLGVVGDPTSMDVDPTTGKETKVGVDEFLTAFDGETGAILDTVDYPTRYDSYTESQWGDNYGNRSTRFNAGVAYLPVSEGSSEIRPAAIQQRGYYTVSGYAAYFLVDGKLQKQWSWLTDPNSDVRNGRGNHSMSTADIDGDGYDEIIVGAMAIDHDGSTLWIADGKEGRENLGHGDALHVAAMLPDRDGLQVFTPFEDKKSPYNFALFDGATGFTLMGIRFMQGDFDCGRGMAANITPQPGYEAWGQRPNNETPGEIPVGPIFNAYGETIATEKPVNFTCNWNMYWDGDLLHELPDGAKIDALATETPTAQAIYKYNWEENTLETLEVFEGTYTNNSTKNNPNLTADIFGDWREEMVSRNTDSTALRIYSTTIPTDYMIYTLMHDPVYRTAIANQNTSYNQPPHIGFYLGEDNKDQVLNMELPTSPMYYTNAPVSASVDKEVYAPNDTITVTVNTGANVSKVYLVSESGMGLASNRSFRYNDDGSVTWTLTFSLATKGDRTLSVYADGVDTGIDVSFKIGDASVVPGDEVKLISATIEETGKVNEPITATIQTSTSVAKVRLFNENGMGLAPTSCTYVDENGVRTWTYQVSVGSIGARTFTVKVAGSDLEWAQDTETLQVRVTR</sequence>
<dbReference type="Pfam" id="PF18370">
    <property type="entry name" value="RGI_lyase"/>
    <property type="match status" value="1"/>
</dbReference>
<keyword evidence="4" id="KW-0456">Lyase</keyword>
<dbReference type="InterPro" id="IPR034641">
    <property type="entry name" value="RGL11"/>
</dbReference>
<comment type="caution">
    <text evidence="4">The sequence shown here is derived from an EMBL/GenBank/DDBJ whole genome shotgun (WGS) entry which is preliminary data.</text>
</comment>
<protein>
    <submittedName>
        <fullName evidence="4">Rhamnogalacturonan lyase</fullName>
    </submittedName>
</protein>
<dbReference type="CDD" id="cd10318">
    <property type="entry name" value="RGL11"/>
    <property type="match status" value="1"/>
</dbReference>
<dbReference type="Gene3D" id="2.60.40.10">
    <property type="entry name" value="Immunoglobulins"/>
    <property type="match status" value="1"/>
</dbReference>
<feature type="domain" description="Rhamnogalacturonan lyase family 11 C-terminal" evidence="3">
    <location>
        <begin position="520"/>
        <end position="1060"/>
    </location>
</feature>
<accession>A0ABV1DYF1</accession>
<reference evidence="4 5" key="1">
    <citation type="submission" date="2024-03" db="EMBL/GenBank/DDBJ databases">
        <title>Human intestinal bacterial collection.</title>
        <authorList>
            <person name="Pauvert C."/>
            <person name="Hitch T.C.A."/>
            <person name="Clavel T."/>
        </authorList>
    </citation>
    <scope>NUCLEOTIDE SEQUENCE [LARGE SCALE GENOMIC DNA]</scope>
    <source>
        <strain evidence="4 5">CLA-JM-H44</strain>
    </source>
</reference>
<dbReference type="Pfam" id="PF21348">
    <property type="entry name" value="RGL11_C"/>
    <property type="match status" value="1"/>
</dbReference>
<dbReference type="RefSeq" id="WP_349218462.1">
    <property type="nucleotide sequence ID" value="NZ_JBBMFD010000005.1"/>
</dbReference>
<evidence type="ECO:0000259" key="2">
    <source>
        <dbReference type="Pfam" id="PF18370"/>
    </source>
</evidence>
<dbReference type="InterPro" id="IPR013783">
    <property type="entry name" value="Ig-like_fold"/>
</dbReference>
<evidence type="ECO:0000256" key="1">
    <source>
        <dbReference type="SAM" id="SignalP"/>
    </source>
</evidence>